<evidence type="ECO:0000313" key="2">
    <source>
        <dbReference type="EMBL" id="EGT49099.1"/>
    </source>
</evidence>
<gene>
    <name evidence="2" type="ORF">CAEBREN_24074</name>
</gene>
<organism evidence="3">
    <name type="scientific">Caenorhabditis brenneri</name>
    <name type="common">Nematode worm</name>
    <dbReference type="NCBI Taxonomy" id="135651"/>
    <lineage>
        <taxon>Eukaryota</taxon>
        <taxon>Metazoa</taxon>
        <taxon>Ecdysozoa</taxon>
        <taxon>Nematoda</taxon>
        <taxon>Chromadorea</taxon>
        <taxon>Rhabditida</taxon>
        <taxon>Rhabditina</taxon>
        <taxon>Rhabditomorpha</taxon>
        <taxon>Rhabditoidea</taxon>
        <taxon>Rhabditidae</taxon>
        <taxon>Peloderinae</taxon>
        <taxon>Caenorhabditis</taxon>
    </lineage>
</organism>
<protein>
    <recommendedName>
        <fullName evidence="1">DUF38 domain-containing protein</fullName>
    </recommendedName>
</protein>
<dbReference type="Proteomes" id="UP000008068">
    <property type="component" value="Unassembled WGS sequence"/>
</dbReference>
<dbReference type="AlphaFoldDB" id="G0N0K8"/>
<dbReference type="InterPro" id="IPR002900">
    <property type="entry name" value="DUF38/FTH_CAE_spp"/>
</dbReference>
<name>G0N0K8_CAEBE</name>
<evidence type="ECO:0000259" key="1">
    <source>
        <dbReference type="Pfam" id="PF01827"/>
    </source>
</evidence>
<feature type="domain" description="DUF38" evidence="1">
    <location>
        <begin position="146"/>
        <end position="257"/>
    </location>
</feature>
<proteinExistence type="predicted"/>
<reference evidence="3" key="1">
    <citation type="submission" date="2011-07" db="EMBL/GenBank/DDBJ databases">
        <authorList>
            <consortium name="Caenorhabditis brenneri Sequencing and Analysis Consortium"/>
            <person name="Wilson R.K."/>
        </authorList>
    </citation>
    <scope>NUCLEOTIDE SEQUENCE [LARGE SCALE GENOMIC DNA]</scope>
    <source>
        <strain evidence="3">PB2801</strain>
    </source>
</reference>
<keyword evidence="3" id="KW-1185">Reference proteome</keyword>
<dbReference type="InParanoid" id="G0N0K8"/>
<dbReference type="EMBL" id="GL379825">
    <property type="protein sequence ID" value="EGT49099.1"/>
    <property type="molecule type" value="Genomic_DNA"/>
</dbReference>
<evidence type="ECO:0000313" key="3">
    <source>
        <dbReference type="Proteomes" id="UP000008068"/>
    </source>
</evidence>
<dbReference type="HOGENOM" id="CLU_722058_0_0_1"/>
<sequence>MPPSLGRTAIWEDIPIGFRIKVAALLDNKSRASFRQCSRIDKFAVDDNPIHLKKVIITPQSVPFWRKTTYRLETNESSKMFSATQIIAFFLFIFQHKKTTILELEIGSANTRLHFKKTVKLVKKLIEQINDQRQERPEDGEEHTVSWKVQSFTWLGAMEPEFVELFGFLNADFIHSLALFSHSKIKREDEDRMVQMNQWKHLTKIKIQWLDIGMSGSLLNFRFMDVVNIMVDQIVPTDLANFIKTVMRKSNPVFGSFFNIQTKTVMTSGFRNQVLRCFDINNPDEKYESIRQIIWTFKFINDARYILAVYVAGRYVMGCVCRESRTEMDMLDRMLRINVVQFFENRIA</sequence>
<accession>G0N0K8</accession>
<dbReference type="Pfam" id="PF01827">
    <property type="entry name" value="FTH"/>
    <property type="match status" value="1"/>
</dbReference>
<dbReference type="eggNOG" id="ENOG502TJAG">
    <property type="taxonomic scope" value="Eukaryota"/>
</dbReference>